<dbReference type="HOGENOM" id="CLU_459579_0_0_1"/>
<evidence type="ECO:0000313" key="9">
    <source>
        <dbReference type="Proteomes" id="UP000026960"/>
    </source>
</evidence>
<keyword evidence="5" id="KW-0539">Nucleus</keyword>
<dbReference type="PaxDb" id="65489-OBART01G40980.1"/>
<evidence type="ECO:0000256" key="5">
    <source>
        <dbReference type="ARBA" id="ARBA00023242"/>
    </source>
</evidence>
<dbReference type="EnsemblPlants" id="OBART01G40980.1">
    <property type="protein sequence ID" value="OBART01G40980.1"/>
    <property type="gene ID" value="OBART01G40980"/>
</dbReference>
<dbReference type="GO" id="GO:0003677">
    <property type="term" value="F:DNA binding"/>
    <property type="evidence" value="ECO:0007669"/>
    <property type="project" value="UniProtKB-KW"/>
</dbReference>
<evidence type="ECO:0000256" key="1">
    <source>
        <dbReference type="ARBA" id="ARBA00004123"/>
    </source>
</evidence>
<protein>
    <recommendedName>
        <fullName evidence="7">TF-B3 domain-containing protein</fullName>
    </recommendedName>
</protein>
<dbReference type="AlphaFoldDB" id="A0A0D3EXK3"/>
<dbReference type="Proteomes" id="UP000026960">
    <property type="component" value="Chromosome 1"/>
</dbReference>
<keyword evidence="4" id="KW-0804">Transcription</keyword>
<dbReference type="InterPro" id="IPR015300">
    <property type="entry name" value="DNA-bd_pseudobarrel_sf"/>
</dbReference>
<dbReference type="PROSITE" id="PS50863">
    <property type="entry name" value="B3"/>
    <property type="match status" value="2"/>
</dbReference>
<dbReference type="eggNOG" id="ENOG502RXIH">
    <property type="taxonomic scope" value="Eukaryota"/>
</dbReference>
<evidence type="ECO:0000256" key="6">
    <source>
        <dbReference type="SAM" id="MobiDB-lite"/>
    </source>
</evidence>
<dbReference type="Gene3D" id="2.40.330.10">
    <property type="entry name" value="DNA-binding pseudobarrel domain"/>
    <property type="match status" value="2"/>
</dbReference>
<feature type="compositionally biased region" description="Basic residues" evidence="6">
    <location>
        <begin position="215"/>
        <end position="224"/>
    </location>
</feature>
<accession>A0A0D3EXK3</accession>
<dbReference type="SMART" id="SM01019">
    <property type="entry name" value="B3"/>
    <property type="match status" value="2"/>
</dbReference>
<keyword evidence="9" id="KW-1185">Reference proteome</keyword>
<dbReference type="InterPro" id="IPR003340">
    <property type="entry name" value="B3_DNA-bd"/>
</dbReference>
<feature type="region of interest" description="Disordered" evidence="6">
    <location>
        <begin position="345"/>
        <end position="367"/>
    </location>
</feature>
<reference evidence="8" key="2">
    <citation type="submission" date="2015-03" db="UniProtKB">
        <authorList>
            <consortium name="EnsemblPlants"/>
        </authorList>
    </citation>
    <scope>IDENTIFICATION</scope>
</reference>
<keyword evidence="3" id="KW-0238">DNA-binding</keyword>
<feature type="region of interest" description="Disordered" evidence="6">
    <location>
        <begin position="214"/>
        <end position="257"/>
    </location>
</feature>
<dbReference type="InterPro" id="IPR039218">
    <property type="entry name" value="REM_fam"/>
</dbReference>
<comment type="subcellular location">
    <subcellularLocation>
        <location evidence="1">Nucleus</location>
    </subcellularLocation>
</comment>
<organism evidence="8">
    <name type="scientific">Oryza barthii</name>
    <dbReference type="NCBI Taxonomy" id="65489"/>
    <lineage>
        <taxon>Eukaryota</taxon>
        <taxon>Viridiplantae</taxon>
        <taxon>Streptophyta</taxon>
        <taxon>Embryophyta</taxon>
        <taxon>Tracheophyta</taxon>
        <taxon>Spermatophyta</taxon>
        <taxon>Magnoliopsida</taxon>
        <taxon>Liliopsida</taxon>
        <taxon>Poales</taxon>
        <taxon>Poaceae</taxon>
        <taxon>BOP clade</taxon>
        <taxon>Oryzoideae</taxon>
        <taxon>Oryzeae</taxon>
        <taxon>Oryzinae</taxon>
        <taxon>Oryza</taxon>
    </lineage>
</organism>
<feature type="region of interest" description="Disordered" evidence="6">
    <location>
        <begin position="39"/>
        <end position="77"/>
    </location>
</feature>
<evidence type="ECO:0000259" key="7">
    <source>
        <dbReference type="PROSITE" id="PS50863"/>
    </source>
</evidence>
<evidence type="ECO:0000256" key="2">
    <source>
        <dbReference type="ARBA" id="ARBA00023015"/>
    </source>
</evidence>
<dbReference type="STRING" id="65489.A0A0D3EXK3"/>
<dbReference type="SUPFAM" id="SSF101936">
    <property type="entry name" value="DNA-binding pseudobarrel domain"/>
    <property type="match status" value="2"/>
</dbReference>
<evidence type="ECO:0000256" key="4">
    <source>
        <dbReference type="ARBA" id="ARBA00023163"/>
    </source>
</evidence>
<dbReference type="CDD" id="cd10017">
    <property type="entry name" value="B3_DNA"/>
    <property type="match status" value="2"/>
</dbReference>
<feature type="compositionally biased region" description="Basic and acidic residues" evidence="6">
    <location>
        <begin position="358"/>
        <end position="367"/>
    </location>
</feature>
<dbReference type="Gramene" id="OBART01G40980.1">
    <property type="protein sequence ID" value="OBART01G40980.1"/>
    <property type="gene ID" value="OBART01G40980"/>
</dbReference>
<name>A0A0D3EXK3_9ORYZ</name>
<keyword evidence="2" id="KW-0805">Transcription regulation</keyword>
<dbReference type="GO" id="GO:0005634">
    <property type="term" value="C:nucleus"/>
    <property type="evidence" value="ECO:0007669"/>
    <property type="project" value="UniProtKB-SubCell"/>
</dbReference>
<sequence length="691" mass="77524">MEAKEEHPGYHFPMRQVEKDGQVVRHQLASMVELIKVPKIEQEEGNADSHGKEKADVVHEEKTEKVKRRRKRVSDPQRKKACVDCTKRCIRIHGMASSSSEKARPTPTLPSFFKIMVGYFSENMDIPLPFARTITDMTGSNVYLEDAYGLRWRVRLYLHDDVLSFGHGWKNFVLDHDISVGEFLVFRQIARSVFTVQIFAISACERIHLCERNKRQSRKRKPGRKTGYPANNQMVKVSSKDVVKRRKKPRTDEQRYDLDPRQHDMPVRVCIDSGSELRCSESSVKELDAAPDKSHAVVQVPATECNADPSYNAAGMKTIKNLEAIGASSSTKDVTWDANKSEDYPSFSYPESSNVMTADKESERSHQDRPMQLYCELGLEDGNAETENCENSNVLENAELRTPLAMMDLNEVGIDDIFLSADIYEFDSDFCSPEAFSVDVNTEGLVANGRTPGDCFGMPETSRCLENKQMTDVPRTSTDDGSIAVHGIDINALPSNTYPDIDAAPDDCKKDKDVLHSECNKVAQKVSVPAHSSVKQDITKDGPRQIAAEIMSSGPKTCELTYVRKNSVQPGNNSKGQESGGTKSCVVLAVAANSKKFCITIPPPDQTWLELPRRLPVLPRTKKQARKILILKDPSMRLWPVLYQCTPKFNGFIAGWADISRENNLREGDTCEFELCSNSELSFQVLVPNLQ</sequence>
<evidence type="ECO:0000313" key="8">
    <source>
        <dbReference type="EnsemblPlants" id="OBART01G40980.1"/>
    </source>
</evidence>
<dbReference type="Pfam" id="PF02362">
    <property type="entry name" value="B3"/>
    <property type="match status" value="2"/>
</dbReference>
<feature type="domain" description="TF-B3" evidence="7">
    <location>
        <begin position="594"/>
        <end position="689"/>
    </location>
</feature>
<feature type="domain" description="TF-B3" evidence="7">
    <location>
        <begin position="109"/>
        <end position="202"/>
    </location>
</feature>
<feature type="compositionally biased region" description="Basic and acidic residues" evidence="6">
    <location>
        <begin position="39"/>
        <end position="64"/>
    </location>
</feature>
<dbReference type="PANTHER" id="PTHR31674">
    <property type="entry name" value="B3 DOMAIN-CONTAINING PROTEIN REM-LIKE 3-RELATED"/>
    <property type="match status" value="1"/>
</dbReference>
<reference evidence="8" key="1">
    <citation type="journal article" date="2009" name="Rice">
        <title>De Novo Next Generation Sequencing of Plant Genomes.</title>
        <authorList>
            <person name="Rounsley S."/>
            <person name="Marri P.R."/>
            <person name="Yu Y."/>
            <person name="He R."/>
            <person name="Sisneros N."/>
            <person name="Goicoechea J.L."/>
            <person name="Lee S.J."/>
            <person name="Angelova A."/>
            <person name="Kudrna D."/>
            <person name="Luo M."/>
            <person name="Affourtit J."/>
            <person name="Desany B."/>
            <person name="Knight J."/>
            <person name="Niazi F."/>
            <person name="Egholm M."/>
            <person name="Wing R.A."/>
        </authorList>
    </citation>
    <scope>NUCLEOTIDE SEQUENCE [LARGE SCALE GENOMIC DNA]</scope>
    <source>
        <strain evidence="8">cv. IRGC 105608</strain>
    </source>
</reference>
<evidence type="ECO:0000256" key="3">
    <source>
        <dbReference type="ARBA" id="ARBA00023125"/>
    </source>
</evidence>
<dbReference type="PANTHER" id="PTHR31674:SF61">
    <property type="entry name" value="B3 DOMAIN-CONTAINING PROTEIN OS01G0905400"/>
    <property type="match status" value="1"/>
</dbReference>
<proteinExistence type="predicted"/>